<dbReference type="CDD" id="cd03809">
    <property type="entry name" value="GT4_MtfB-like"/>
    <property type="match status" value="1"/>
</dbReference>
<dbReference type="RefSeq" id="WP_282213422.1">
    <property type="nucleotide sequence ID" value="NZ_OX458332.1"/>
</dbReference>
<keyword evidence="3" id="KW-0328">Glycosyltransferase</keyword>
<accession>A0AA35V283</accession>
<evidence type="ECO:0000256" key="1">
    <source>
        <dbReference type="ARBA" id="ARBA00022679"/>
    </source>
</evidence>
<gene>
    <name evidence="3" type="ORF">MCNOR_0133</name>
</gene>
<dbReference type="GO" id="GO:0016757">
    <property type="term" value="F:glycosyltransferase activity"/>
    <property type="evidence" value="ECO:0007669"/>
    <property type="project" value="UniProtKB-KW"/>
</dbReference>
<name>A0AA35V283_METCP</name>
<dbReference type="Gene3D" id="3.40.50.2000">
    <property type="entry name" value="Glycogen Phosphorylase B"/>
    <property type="match status" value="2"/>
</dbReference>
<dbReference type="SUPFAM" id="SSF53756">
    <property type="entry name" value="UDP-Glycosyltransferase/glycogen phosphorylase"/>
    <property type="match status" value="1"/>
</dbReference>
<dbReference type="EMBL" id="OX458332">
    <property type="protein sequence ID" value="CAI8723293.1"/>
    <property type="molecule type" value="Genomic_DNA"/>
</dbReference>
<dbReference type="AlphaFoldDB" id="A0AA35V283"/>
<dbReference type="Proteomes" id="UP001158598">
    <property type="component" value="Chromosome"/>
</dbReference>
<dbReference type="PANTHER" id="PTHR46401">
    <property type="entry name" value="GLYCOSYLTRANSFERASE WBBK-RELATED"/>
    <property type="match status" value="1"/>
</dbReference>
<dbReference type="PANTHER" id="PTHR46401:SF2">
    <property type="entry name" value="GLYCOSYLTRANSFERASE WBBK-RELATED"/>
    <property type="match status" value="1"/>
</dbReference>
<evidence type="ECO:0000313" key="4">
    <source>
        <dbReference type="Proteomes" id="UP001158598"/>
    </source>
</evidence>
<sequence>MLICISGDDLRVNTSSTPSRDMVRELIALRSEDRFIFTLSEQSLREAWCGEYFGSLPKGRWTIHPERHSRRLVTLAKLLGVPGFGATKAEGDVYIRFNMDTFGPGRKPLIALIADLSAIRRPKEASLRWHGRILFRRGIRDALKIADRITAISEFSRNDLIDYAPESAPLLRVIPNGLGAAWFSETRRSGVSTIPPDGPGYFIWYGQVTPRKNIGGLIEAYGRLARQYGAGDIPELLIVGRFLEGEGKIRAAVAAHGLESKVRLLPPQPLDALVQLVADSRGLVFPSFYEGFGMPVVEAMACGRPVLTSSCSSMPEVAGGHAVLCDPADPDSIAAGMARLLDGEQWRPEAMAARRSWARNFTARAAAEGYSALIDEVIAESHRS</sequence>
<evidence type="ECO:0000259" key="2">
    <source>
        <dbReference type="Pfam" id="PF00534"/>
    </source>
</evidence>
<dbReference type="InterPro" id="IPR001296">
    <property type="entry name" value="Glyco_trans_1"/>
</dbReference>
<evidence type="ECO:0000313" key="3">
    <source>
        <dbReference type="EMBL" id="CAI8723293.1"/>
    </source>
</evidence>
<dbReference type="EC" id="2.4.1.-" evidence="3"/>
<feature type="domain" description="Glycosyl transferase family 1" evidence="2">
    <location>
        <begin position="196"/>
        <end position="345"/>
    </location>
</feature>
<protein>
    <submittedName>
        <fullName evidence="3">Mannosyl-N-acetyl-alpha-D-glucosaminyl-diphospho-ditrans,octacis-undecaprenol 3-alpha-mannosyltransferase / alpha-1,3-rhamnosyltransferase</fullName>
        <ecNumber evidence="3">2.4.1.-</ecNumber>
        <ecNumber evidence="3">2.4.1.349</ecNumber>
    </submittedName>
</protein>
<organism evidence="3 4">
    <name type="scientific">Methylococcus capsulatus</name>
    <dbReference type="NCBI Taxonomy" id="414"/>
    <lineage>
        <taxon>Bacteria</taxon>
        <taxon>Pseudomonadati</taxon>
        <taxon>Pseudomonadota</taxon>
        <taxon>Gammaproteobacteria</taxon>
        <taxon>Methylococcales</taxon>
        <taxon>Methylococcaceae</taxon>
        <taxon>Methylococcus</taxon>
    </lineage>
</organism>
<reference evidence="3" key="1">
    <citation type="submission" date="2023-03" db="EMBL/GenBank/DDBJ databases">
        <authorList>
            <person name="Pearce D."/>
        </authorList>
    </citation>
    <scope>NUCLEOTIDE SEQUENCE</scope>
    <source>
        <strain evidence="3">Mc</strain>
    </source>
</reference>
<dbReference type="EC" id="2.4.1.349" evidence="3"/>
<dbReference type="Pfam" id="PF00534">
    <property type="entry name" value="Glycos_transf_1"/>
    <property type="match status" value="1"/>
</dbReference>
<keyword evidence="1 3" id="KW-0808">Transferase</keyword>
<proteinExistence type="predicted"/>